<feature type="compositionally biased region" description="Basic residues" evidence="1">
    <location>
        <begin position="107"/>
        <end position="118"/>
    </location>
</feature>
<keyword evidence="3" id="KW-1185">Reference proteome</keyword>
<proteinExistence type="predicted"/>
<name>A0ABQ9GGV0_9NEOP</name>
<dbReference type="Proteomes" id="UP001159363">
    <property type="component" value="Chromosome 11"/>
</dbReference>
<feature type="compositionally biased region" description="Basic and acidic residues" evidence="1">
    <location>
        <begin position="54"/>
        <end position="67"/>
    </location>
</feature>
<dbReference type="EMBL" id="JARBHB010000012">
    <property type="protein sequence ID" value="KAJ8871243.1"/>
    <property type="molecule type" value="Genomic_DNA"/>
</dbReference>
<evidence type="ECO:0000256" key="1">
    <source>
        <dbReference type="SAM" id="MobiDB-lite"/>
    </source>
</evidence>
<evidence type="ECO:0000313" key="3">
    <source>
        <dbReference type="Proteomes" id="UP001159363"/>
    </source>
</evidence>
<feature type="compositionally biased region" description="Basic and acidic residues" evidence="1">
    <location>
        <begin position="1"/>
        <end position="17"/>
    </location>
</feature>
<sequence>MKQRRNEKAGETGDPRENPPTSGIVQHDSRMRMSGSGPAGDRARFALVEGEQGVCRRDTAPARRPEMGDVPSADMRLASSLRHHGQGVGERGNPRENPPNSGIVPHAKIRVQPRRKSNPARLGGRQVI</sequence>
<protein>
    <submittedName>
        <fullName evidence="2">Uncharacterized protein</fullName>
    </submittedName>
</protein>
<accession>A0ABQ9GGV0</accession>
<gene>
    <name evidence="2" type="ORF">PR048_027549</name>
</gene>
<comment type="caution">
    <text evidence="2">The sequence shown here is derived from an EMBL/GenBank/DDBJ whole genome shotgun (WGS) entry which is preliminary data.</text>
</comment>
<reference evidence="2 3" key="1">
    <citation type="submission" date="2023-02" db="EMBL/GenBank/DDBJ databases">
        <title>LHISI_Scaffold_Assembly.</title>
        <authorList>
            <person name="Stuart O.P."/>
            <person name="Cleave R."/>
            <person name="Magrath M.J.L."/>
            <person name="Mikheyev A.S."/>
        </authorList>
    </citation>
    <scope>NUCLEOTIDE SEQUENCE [LARGE SCALE GENOMIC DNA]</scope>
    <source>
        <strain evidence="2">Daus_M_001</strain>
        <tissue evidence="2">Leg muscle</tissue>
    </source>
</reference>
<feature type="region of interest" description="Disordered" evidence="1">
    <location>
        <begin position="1"/>
        <end position="128"/>
    </location>
</feature>
<evidence type="ECO:0000313" key="2">
    <source>
        <dbReference type="EMBL" id="KAJ8871243.1"/>
    </source>
</evidence>
<organism evidence="2 3">
    <name type="scientific">Dryococelus australis</name>
    <dbReference type="NCBI Taxonomy" id="614101"/>
    <lineage>
        <taxon>Eukaryota</taxon>
        <taxon>Metazoa</taxon>
        <taxon>Ecdysozoa</taxon>
        <taxon>Arthropoda</taxon>
        <taxon>Hexapoda</taxon>
        <taxon>Insecta</taxon>
        <taxon>Pterygota</taxon>
        <taxon>Neoptera</taxon>
        <taxon>Polyneoptera</taxon>
        <taxon>Phasmatodea</taxon>
        <taxon>Verophasmatodea</taxon>
        <taxon>Anareolatae</taxon>
        <taxon>Phasmatidae</taxon>
        <taxon>Eurycanthinae</taxon>
        <taxon>Dryococelus</taxon>
    </lineage>
</organism>